<feature type="region of interest" description="Disordered" evidence="6">
    <location>
        <begin position="1"/>
        <end position="27"/>
    </location>
</feature>
<feature type="compositionally biased region" description="Polar residues" evidence="6">
    <location>
        <begin position="87"/>
        <end position="99"/>
    </location>
</feature>
<feature type="region of interest" description="Disordered" evidence="6">
    <location>
        <begin position="853"/>
        <end position="885"/>
    </location>
</feature>
<dbReference type="CDD" id="cd09358">
    <property type="entry name" value="LIM_Mical_like"/>
    <property type="match status" value="2"/>
</dbReference>
<dbReference type="RefSeq" id="XP_022240369.1">
    <property type="nucleotide sequence ID" value="XM_022384661.1"/>
</dbReference>
<keyword evidence="3 4" id="KW-0440">LIM domain</keyword>
<feature type="region of interest" description="Disordered" evidence="6">
    <location>
        <begin position="87"/>
        <end position="150"/>
    </location>
</feature>
<organism evidence="8 9">
    <name type="scientific">Limulus polyphemus</name>
    <name type="common">Atlantic horseshoe crab</name>
    <dbReference type="NCBI Taxonomy" id="6850"/>
    <lineage>
        <taxon>Eukaryota</taxon>
        <taxon>Metazoa</taxon>
        <taxon>Ecdysozoa</taxon>
        <taxon>Arthropoda</taxon>
        <taxon>Chelicerata</taxon>
        <taxon>Merostomata</taxon>
        <taxon>Xiphosura</taxon>
        <taxon>Limulidae</taxon>
        <taxon>Limulus</taxon>
    </lineage>
</organism>
<name>A0ABM1S9R4_LIMPO</name>
<feature type="region of interest" description="Disordered" evidence="6">
    <location>
        <begin position="1159"/>
        <end position="1182"/>
    </location>
</feature>
<feature type="compositionally biased region" description="Basic and acidic residues" evidence="6">
    <location>
        <begin position="140"/>
        <end position="150"/>
    </location>
</feature>
<feature type="coiled-coil region" evidence="5">
    <location>
        <begin position="977"/>
        <end position="1004"/>
    </location>
</feature>
<dbReference type="SMART" id="SM00132">
    <property type="entry name" value="LIM"/>
    <property type="match status" value="2"/>
</dbReference>
<dbReference type="Proteomes" id="UP000694941">
    <property type="component" value="Unplaced"/>
</dbReference>
<feature type="domain" description="LIM zinc-binding" evidence="7">
    <location>
        <begin position="699"/>
        <end position="759"/>
    </location>
</feature>
<dbReference type="PROSITE" id="PS50023">
    <property type="entry name" value="LIM_DOMAIN_2"/>
    <property type="match status" value="2"/>
</dbReference>
<evidence type="ECO:0000256" key="5">
    <source>
        <dbReference type="SAM" id="Coils"/>
    </source>
</evidence>
<evidence type="ECO:0000256" key="1">
    <source>
        <dbReference type="ARBA" id="ARBA00022723"/>
    </source>
</evidence>
<feature type="compositionally biased region" description="Basic residues" evidence="6">
    <location>
        <begin position="433"/>
        <end position="445"/>
    </location>
</feature>
<evidence type="ECO:0000256" key="2">
    <source>
        <dbReference type="ARBA" id="ARBA00022833"/>
    </source>
</evidence>
<evidence type="ECO:0000313" key="9">
    <source>
        <dbReference type="RefSeq" id="XP_022240369.1"/>
    </source>
</evidence>
<dbReference type="SUPFAM" id="SSF57716">
    <property type="entry name" value="Glucocorticoid receptor-like (DNA-binding domain)"/>
    <property type="match status" value="4"/>
</dbReference>
<sequence length="1408" mass="160842">MSKVETLTDIGDVSVSNHHTPHSPDATKFLNSPITLDFDPLSFEFKESNSESIITSGLEGDEADQQIENDEIDFLSLKNHDKVSLNTQNSTSELQNRSHISGKKYVGDSLLRDREDSESSSDEQQTPSDGSGSESDIDSSDTHSDVNESKTVKEYVNSIANPEQRVTAPETAHIYHLPTPENDVKSFTKSENIIYTQEDVSPITTVLTTTSKTDTCTGDDGYLIQATGNYSYTYDDYESEEHKVIDLLENSISEEHDSLIDFVTESNLQEHRNRSVGEEWINENHELEHANKTNDKFLFKKIEDKEHDLYQNPSNKHDLFQTNVIVEHVVTPRELEFECDFMPIGTETKHDITPVNAKVEYDAISGEVDIEQDVTPRNKAIMKQEQLFPDAIEAEQVATPYMEHGKSKLEEHVVHEEHVVSYSSDSDVEQSGKKKKTTTKKKTKSSVRTVEEPKYSVSHSELQHKEKLIKHKENHEEMVTTSRRPEKITTRQYQEVNGVSESGKIHIDSDSENDHQEVNGSIVVSPISVAKLKTDYIKQATHDSQQEQAHKDSILENIDLKSMKQEYVTHAFHQSEHEQEPCKDSILKCIDLKTLTTSYIDQVQHSDPDLLSPTREVIWTGVDIHSLRRLYQAEKNKDEKVTSREVIQTGVNISELKSSFTEKKDTSIEKEPLEEIKPSVDRAKVSRTFNQNQKNENEIVCKICGQQVYLMDKIKAEKSAFHKSCFRCKECSKALSVDTYSSHEGEIYCKLHFRQLFQPKANFDQDAGLMLSDNQDEKGKLRKFEMIIRENVPQELPEDVVRCDTQVDVDLPSVPDLSDIRSRFESPQEEIHYASTTDKYSLQRSESVMQRLAKYQSAVSGQENGEMSSSGEDEDDDSSVVRGSKKKEKVKFVEMSNLKSRWENGKVGKHEGRGVDRREELSKLRQRICLGRSESMRAVYERACKEAENNIPSKTESINLGREVKAVSLKERFEKGDVENELELEKLEKARREKEDDLSVFSEAGTAAEARTLFKQIDATTSNVSLSSNKSSYYDRCGARETVSQSSASDGDATKFTDPVFRDDIEIDSLQVAQRFKFFENYKNEPTERKEFQITPPREIKKDQSTEREIIQDPNVVRSSDTADEGLITDTTKKMLHKFKKLENQPDVQVKRKPVKRITPPREYTAVNNENESSPEPERDPNIIRCSYKTEDEMTWEIDKAKSLRAKFEHWQPEVEQENTKNEEEECMPETDIAKNLRAKFEAIREESMKPKEKPKPRVKRFVDLGSATSEECDFCGKRLYLTEKMEASGLKFHRNCFRCTHCNCMLRLENYTTSGGKIYCTPHFKHLFISKQINETGQEIRSVVNQETVLAVNPEPVLAANQEPLFAAYHKSEIVPDPNTAVVNIEVASETVCNDFQETVDVEKVAT</sequence>
<protein>
    <submittedName>
        <fullName evidence="9">Uncharacterized protein LOC106458450</fullName>
    </submittedName>
</protein>
<feature type="domain" description="LIM zinc-binding" evidence="7">
    <location>
        <begin position="1271"/>
        <end position="1331"/>
    </location>
</feature>
<evidence type="ECO:0000313" key="8">
    <source>
        <dbReference type="Proteomes" id="UP000694941"/>
    </source>
</evidence>
<keyword evidence="2 4" id="KW-0862">Zinc</keyword>
<gene>
    <name evidence="9" type="primary">LOC106458450</name>
</gene>
<dbReference type="PANTHER" id="PTHR24206">
    <property type="entry name" value="OS06G0237300 PROTEIN"/>
    <property type="match status" value="1"/>
</dbReference>
<feature type="region of interest" description="Disordered" evidence="6">
    <location>
        <begin position="420"/>
        <end position="462"/>
    </location>
</feature>
<evidence type="ECO:0000259" key="7">
    <source>
        <dbReference type="PROSITE" id="PS50023"/>
    </source>
</evidence>
<keyword evidence="5" id="KW-0175">Coiled coil</keyword>
<keyword evidence="1 4" id="KW-0479">Metal-binding</keyword>
<dbReference type="PROSITE" id="PS00478">
    <property type="entry name" value="LIM_DOMAIN_1"/>
    <property type="match status" value="2"/>
</dbReference>
<evidence type="ECO:0000256" key="4">
    <source>
        <dbReference type="PROSITE-ProRule" id="PRU00125"/>
    </source>
</evidence>
<accession>A0ABM1S9R4</accession>
<feature type="compositionally biased region" description="Polar residues" evidence="6">
    <location>
        <begin position="857"/>
        <end position="867"/>
    </location>
</feature>
<dbReference type="GeneID" id="106458450"/>
<evidence type="ECO:0000256" key="6">
    <source>
        <dbReference type="SAM" id="MobiDB-lite"/>
    </source>
</evidence>
<keyword evidence="8" id="KW-1185">Reference proteome</keyword>
<dbReference type="Gene3D" id="2.10.110.10">
    <property type="entry name" value="Cysteine Rich Protein"/>
    <property type="match status" value="2"/>
</dbReference>
<evidence type="ECO:0000256" key="3">
    <source>
        <dbReference type="ARBA" id="ARBA00023038"/>
    </source>
</evidence>
<dbReference type="InterPro" id="IPR001781">
    <property type="entry name" value="Znf_LIM"/>
</dbReference>
<proteinExistence type="predicted"/>
<dbReference type="Pfam" id="PF00412">
    <property type="entry name" value="LIM"/>
    <property type="match status" value="2"/>
</dbReference>
<reference evidence="9" key="1">
    <citation type="submission" date="2025-08" db="UniProtKB">
        <authorList>
            <consortium name="RefSeq"/>
        </authorList>
    </citation>
    <scope>IDENTIFICATION</scope>
    <source>
        <tissue evidence="9">Muscle</tissue>
    </source>
</reference>